<keyword evidence="2" id="KW-1185">Reference proteome</keyword>
<dbReference type="EMBL" id="CM047948">
    <property type="protein sequence ID" value="KAI9896559.1"/>
    <property type="molecule type" value="Genomic_DNA"/>
</dbReference>
<name>A0ACC0USQ7_9HYPO</name>
<comment type="caution">
    <text evidence="1">The sequence shown here is derived from an EMBL/GenBank/DDBJ whole genome shotgun (WGS) entry which is preliminary data.</text>
</comment>
<sequence>MSKQKGPKGNSIPQAGEKEEWDQARIEDALEKLKELHAQSRNLRDTIPRMISPLVQKQPSPEAMFQDFTKSVHQARADVKTFTERMRSDETRAIFAQAEQSAEQDPLGIKPWRHREDPGWFGNGSKA</sequence>
<proteinExistence type="predicted"/>
<dbReference type="Proteomes" id="UP001163324">
    <property type="component" value="Chromosome 9"/>
</dbReference>
<accession>A0ACC0USQ7</accession>
<protein>
    <submittedName>
        <fullName evidence="1">Uncharacterized protein</fullName>
    </submittedName>
</protein>
<organism evidence="1 2">
    <name type="scientific">Trichothecium roseum</name>
    <dbReference type="NCBI Taxonomy" id="47278"/>
    <lineage>
        <taxon>Eukaryota</taxon>
        <taxon>Fungi</taxon>
        <taxon>Dikarya</taxon>
        <taxon>Ascomycota</taxon>
        <taxon>Pezizomycotina</taxon>
        <taxon>Sordariomycetes</taxon>
        <taxon>Hypocreomycetidae</taxon>
        <taxon>Hypocreales</taxon>
        <taxon>Hypocreales incertae sedis</taxon>
        <taxon>Trichothecium</taxon>
    </lineage>
</organism>
<evidence type="ECO:0000313" key="1">
    <source>
        <dbReference type="EMBL" id="KAI9896559.1"/>
    </source>
</evidence>
<gene>
    <name evidence="1" type="ORF">N3K66_008731</name>
</gene>
<evidence type="ECO:0000313" key="2">
    <source>
        <dbReference type="Proteomes" id="UP001163324"/>
    </source>
</evidence>
<reference evidence="1" key="1">
    <citation type="submission" date="2022-10" db="EMBL/GenBank/DDBJ databases">
        <title>Complete Genome of Trichothecium roseum strain YXFP-22015, a Plant Pathogen Isolated from Citrus.</title>
        <authorList>
            <person name="Wang Y."/>
            <person name="Zhu L."/>
        </authorList>
    </citation>
    <scope>NUCLEOTIDE SEQUENCE</scope>
    <source>
        <strain evidence="1">YXFP-22015</strain>
    </source>
</reference>